<dbReference type="EMBL" id="OX596111">
    <property type="protein sequence ID" value="CAI9704052.1"/>
    <property type="molecule type" value="Genomic_DNA"/>
</dbReference>
<gene>
    <name evidence="1" type="ORF">MRATA1EN3_LOCUS15265</name>
</gene>
<proteinExistence type="predicted"/>
<protein>
    <submittedName>
        <fullName evidence="1">Uncharacterized protein</fullName>
    </submittedName>
</protein>
<organism evidence="1 2">
    <name type="scientific">Rangifer tarandus platyrhynchus</name>
    <name type="common">Svalbard reindeer</name>
    <dbReference type="NCBI Taxonomy" id="3082113"/>
    <lineage>
        <taxon>Eukaryota</taxon>
        <taxon>Metazoa</taxon>
        <taxon>Chordata</taxon>
        <taxon>Craniata</taxon>
        <taxon>Vertebrata</taxon>
        <taxon>Euteleostomi</taxon>
        <taxon>Mammalia</taxon>
        <taxon>Eutheria</taxon>
        <taxon>Laurasiatheria</taxon>
        <taxon>Artiodactyla</taxon>
        <taxon>Ruminantia</taxon>
        <taxon>Pecora</taxon>
        <taxon>Cervidae</taxon>
        <taxon>Odocoileinae</taxon>
        <taxon>Rangifer</taxon>
    </lineage>
</organism>
<accession>A0ACB0EUN1</accession>
<evidence type="ECO:0000313" key="2">
    <source>
        <dbReference type="Proteomes" id="UP001162501"/>
    </source>
</evidence>
<evidence type="ECO:0000313" key="1">
    <source>
        <dbReference type="EMBL" id="CAI9704052.1"/>
    </source>
</evidence>
<dbReference type="Proteomes" id="UP001162501">
    <property type="component" value="Chromosome 27"/>
</dbReference>
<sequence>MEHTATQGSSLALLHVTQGTLHFSVSKLESVVPAARGHDEAGDAASSQPLAWSSDGKKKNRTKAQECGRSPRRAGRRWWEQEGPQGRQEGSGGPGKATAHAATGTQPGPRQMPVSHVVRSCGSQAVRSPGEPRGDPVMGVSGRQMQVQRMLGGCLPGSAWGRSPRLTSGFVPSPARLLMETSRGDVIRASDASPTEPSSLQDMAGGGQAAPGRNSALGAQAEGSSAPEQVCQEDLSSPLGSLNPPIPASLQHPCGRDSDGPCWSVSLVHRVAGRTGQVCVGQTWHQEPDLGAWKGGERGAVEREVKLRTASCWDPLEPGRRLRSTVTPLRLKGAASGGHLVAARRFRLRGLLSLRSTGVNANALQWLRREGSGLLNSPGPRAGCPQKAPFRAPPCQPRWGQECARSPRPGRPGGSAESAVLSQHPRGFLPQALLTLKAGGTPDVLGTPALGDEGPSRTYRLYALQRTKDQILAFHVCTFLKWLE</sequence>
<reference evidence="1" key="1">
    <citation type="submission" date="2023-05" db="EMBL/GenBank/DDBJ databases">
        <authorList>
            <consortium name="ELIXIR-Norway"/>
        </authorList>
    </citation>
    <scope>NUCLEOTIDE SEQUENCE</scope>
</reference>
<name>A0ACB0EUN1_RANTA</name>